<sequence length="826" mass="93948">MDCCFPFWPFRRGVYATISYALEDGQYKDAGKRVKFIQDGRSAFTRTRSLETDGFCLTTLPLERTAGHDLFNYLETSKALYPLAEEVLKRTFPCCTKVLVFDHIARHDARYAKEAAAGEITKMLASGPAFSVHGDYTVRSGFTRLQSLMKGYEAEQRIDEVLKQRFAFVNVWVPLKKVERDPLGLIEWSSQRPCDVVTVKFIYPHRTGETYRVMPSDLHRWVYYPDMLPGECLVFKVFDSSTDGRARFSLHGAFQDPTSRPDAASRQSIEMRCVVFFDVLPEGFGDTFVAPHLLPGTDCIMNPERVPVTAKHLGQAPTAFLRQTTDQTLTPKPVPHYEVVVLQKAWKLRPGNRNLLEALALLMHALRKHSRSYNSFPQAKEQSITPEAAAADAMYMMSLRSYIPYSFEDDELDWEEEDKVVEERGAWYLFETPNALELERQRLVAEACECTGISQDEGSLLLRSCGWDVATFHEAFFEDASALRHRVGVGEDVLMSSDGPILCGICFSEPGESLMPCQVSDQALFCRNCWRQYLRGAVLEGKGCLDLRCPAPSCKELVRPSLFMALLEAPLLERYQRFLTESLVDDSRGKLRWCPGVRCRAAAQHPGAAGAEVSCRSCGTDWCFLCGNDVHRPVTCDTVKRWEEKNRDEGCDVVWIKANTKLCPKCQNPIEKNGGCMHMTCRKPGGCGHEFCWICMKKWNDHRQCNAVEEDVVGKAASKHELLRYAHYFERYLAHHKAEHFAASDLLKASEAVAELFTQSLGVTVSDVAFMEQACQQIRHSRRFLKWTYAHGYFMRCDEAKKKLFEFHQAQLEGTLERLSDLMAER</sequence>
<evidence type="ECO:0000313" key="10">
    <source>
        <dbReference type="Proteomes" id="UP001642484"/>
    </source>
</evidence>
<dbReference type="Pfam" id="PF19422">
    <property type="entry name" value="Ariadne"/>
    <property type="match status" value="1"/>
</dbReference>
<keyword evidence="5" id="KW-0833">Ubl conjugation pathway</keyword>
<evidence type="ECO:0000313" key="9">
    <source>
        <dbReference type="EMBL" id="CAK9026408.1"/>
    </source>
</evidence>
<evidence type="ECO:0000256" key="7">
    <source>
        <dbReference type="ARBA" id="ARBA00023604"/>
    </source>
</evidence>
<dbReference type="Pfam" id="PF01485">
    <property type="entry name" value="IBR"/>
    <property type="match status" value="1"/>
</dbReference>
<evidence type="ECO:0000256" key="2">
    <source>
        <dbReference type="ARBA" id="ARBA00022723"/>
    </source>
</evidence>
<dbReference type="PROSITE" id="PS51873">
    <property type="entry name" value="TRIAD"/>
    <property type="match status" value="1"/>
</dbReference>
<keyword evidence="4" id="KW-0863">Zinc-finger</keyword>
<evidence type="ECO:0000259" key="8">
    <source>
        <dbReference type="PROSITE" id="PS51873"/>
    </source>
</evidence>
<name>A0ABP0KI78_9DINO</name>
<dbReference type="Proteomes" id="UP001642484">
    <property type="component" value="Unassembled WGS sequence"/>
</dbReference>
<proteinExistence type="inferred from homology"/>
<dbReference type="Gene3D" id="3.30.40.10">
    <property type="entry name" value="Zinc/RING finger domain, C3HC4 (zinc finger)"/>
    <property type="match status" value="1"/>
</dbReference>
<organism evidence="9 10">
    <name type="scientific">Durusdinium trenchii</name>
    <dbReference type="NCBI Taxonomy" id="1381693"/>
    <lineage>
        <taxon>Eukaryota</taxon>
        <taxon>Sar</taxon>
        <taxon>Alveolata</taxon>
        <taxon>Dinophyceae</taxon>
        <taxon>Suessiales</taxon>
        <taxon>Symbiodiniaceae</taxon>
        <taxon>Durusdinium</taxon>
    </lineage>
</organism>
<evidence type="ECO:0000256" key="1">
    <source>
        <dbReference type="ARBA" id="ARBA00022679"/>
    </source>
</evidence>
<dbReference type="InterPro" id="IPR002867">
    <property type="entry name" value="IBR_dom"/>
</dbReference>
<dbReference type="InterPro" id="IPR044066">
    <property type="entry name" value="TRIAD_supradom"/>
</dbReference>
<dbReference type="PANTHER" id="PTHR34598:SF3">
    <property type="entry name" value="OXIDOREDUCTASE AN1597"/>
    <property type="match status" value="1"/>
</dbReference>
<dbReference type="InterPro" id="IPR044053">
    <property type="entry name" value="AsaB-like"/>
</dbReference>
<dbReference type="InterPro" id="IPR017907">
    <property type="entry name" value="Znf_RING_CS"/>
</dbReference>
<evidence type="ECO:0000256" key="6">
    <source>
        <dbReference type="ARBA" id="ARBA00022833"/>
    </source>
</evidence>
<dbReference type="EMBL" id="CAXAMN010008757">
    <property type="protein sequence ID" value="CAK9026408.1"/>
    <property type="molecule type" value="Genomic_DNA"/>
</dbReference>
<dbReference type="SUPFAM" id="SSF57850">
    <property type="entry name" value="RING/U-box"/>
    <property type="match status" value="3"/>
</dbReference>
<dbReference type="InterPro" id="IPR013083">
    <property type="entry name" value="Znf_RING/FYVE/PHD"/>
</dbReference>
<evidence type="ECO:0000256" key="5">
    <source>
        <dbReference type="ARBA" id="ARBA00022786"/>
    </source>
</evidence>
<accession>A0ABP0KI78</accession>
<keyword evidence="6" id="KW-0862">Zinc</keyword>
<dbReference type="Pfam" id="PF22191">
    <property type="entry name" value="IBR_1"/>
    <property type="match status" value="1"/>
</dbReference>
<feature type="domain" description="RING-type" evidence="8">
    <location>
        <begin position="499"/>
        <end position="709"/>
    </location>
</feature>
<dbReference type="InterPro" id="IPR045840">
    <property type="entry name" value="Ariadne"/>
</dbReference>
<dbReference type="PROSITE" id="PS00518">
    <property type="entry name" value="ZF_RING_1"/>
    <property type="match status" value="1"/>
</dbReference>
<dbReference type="PANTHER" id="PTHR34598">
    <property type="entry name" value="BLL6449 PROTEIN"/>
    <property type="match status" value="1"/>
</dbReference>
<keyword evidence="10" id="KW-1185">Reference proteome</keyword>
<reference evidence="9 10" key="1">
    <citation type="submission" date="2024-02" db="EMBL/GenBank/DDBJ databases">
        <authorList>
            <person name="Chen Y."/>
            <person name="Shah S."/>
            <person name="Dougan E. K."/>
            <person name="Thang M."/>
            <person name="Chan C."/>
        </authorList>
    </citation>
    <scope>NUCLEOTIDE SEQUENCE [LARGE SCALE GENOMIC DNA]</scope>
</reference>
<keyword evidence="3" id="KW-0677">Repeat</keyword>
<comment type="similarity">
    <text evidence="7">Belongs to the asaB hydroxylase/desaturase family.</text>
</comment>
<gene>
    <name evidence="9" type="ORF">CCMP2556_LOCUS16356</name>
</gene>
<evidence type="ECO:0000256" key="3">
    <source>
        <dbReference type="ARBA" id="ARBA00022737"/>
    </source>
</evidence>
<comment type="caution">
    <text evidence="9">The sequence shown here is derived from an EMBL/GenBank/DDBJ whole genome shotgun (WGS) entry which is preliminary data.</text>
</comment>
<evidence type="ECO:0000256" key="4">
    <source>
        <dbReference type="ARBA" id="ARBA00022771"/>
    </source>
</evidence>
<dbReference type="SMART" id="SM00647">
    <property type="entry name" value="IBR"/>
    <property type="match status" value="2"/>
</dbReference>
<keyword evidence="1" id="KW-0808">Transferase</keyword>
<dbReference type="NCBIfam" id="NF041278">
    <property type="entry name" value="CmcJ_NvfI_EfuI"/>
    <property type="match status" value="1"/>
</dbReference>
<protein>
    <recommendedName>
        <fullName evidence="8">RING-type domain-containing protein</fullName>
    </recommendedName>
</protein>
<dbReference type="Gene3D" id="1.20.120.1750">
    <property type="match status" value="1"/>
</dbReference>
<keyword evidence="2" id="KW-0479">Metal-binding</keyword>